<gene>
    <name evidence="3" type="ORF">AFM16_36090</name>
    <name evidence="4" type="ORF">HCX60_36695</name>
</gene>
<dbReference type="PANTHER" id="PTHR43794">
    <property type="entry name" value="AMINOHYDROLASE SSNA-RELATED"/>
    <property type="match status" value="1"/>
</dbReference>
<organism evidence="4 6">
    <name type="scientific">Streptomyces antibioticus</name>
    <dbReference type="NCBI Taxonomy" id="1890"/>
    <lineage>
        <taxon>Bacteria</taxon>
        <taxon>Bacillati</taxon>
        <taxon>Actinomycetota</taxon>
        <taxon>Actinomycetes</taxon>
        <taxon>Kitasatosporales</taxon>
        <taxon>Streptomycetaceae</taxon>
        <taxon>Streptomyces</taxon>
    </lineage>
</organism>
<accession>A0AAE7CP26</accession>
<dbReference type="RefSeq" id="WP_078636552.1">
    <property type="nucleotide sequence ID" value="NZ_CM007717.1"/>
</dbReference>
<proteinExistence type="predicted"/>
<feature type="domain" description="Amidohydrolase-related" evidence="2">
    <location>
        <begin position="231"/>
        <end position="378"/>
    </location>
</feature>
<evidence type="ECO:0000313" key="3">
    <source>
        <dbReference type="EMBL" id="OOQ48030.1"/>
    </source>
</evidence>
<keyword evidence="5" id="KW-1185">Reference proteome</keyword>
<reference evidence="4 6" key="2">
    <citation type="submission" date="2020-03" db="EMBL/GenBank/DDBJ databases">
        <title>Is there a link between lipid content and antibiotic production in Streptomyces?</title>
        <authorList>
            <person name="David M."/>
            <person name="Lejeune C."/>
            <person name="Abreu S."/>
            <person name="Thibessard A."/>
            <person name="Leblond P."/>
            <person name="Chaminade P."/>
            <person name="Virolle M.-J."/>
        </authorList>
    </citation>
    <scope>NUCLEOTIDE SEQUENCE [LARGE SCALE GENOMIC DNA]</scope>
    <source>
        <strain evidence="4 6">DSM 41481</strain>
    </source>
</reference>
<name>A0AAE7CP26_STRAT</name>
<dbReference type="SUPFAM" id="SSF51338">
    <property type="entry name" value="Composite domain of metallo-dependent hydrolases"/>
    <property type="match status" value="1"/>
</dbReference>
<dbReference type="SUPFAM" id="SSF51556">
    <property type="entry name" value="Metallo-dependent hydrolases"/>
    <property type="match status" value="1"/>
</dbReference>
<sequence>MPPVDAAEGGRFALRGRIVTMDRQDTVIEDGVLYINRGLIDQVLPAAAPPPADFLDVPPIDTAGTAYPGLIELHNHLPYDILQLWQVPRLFTNRSQWGGSSNPDYRRLVTGPMRVLGEDPESMPAIVRYVEAKALINGTTTSQGIALFSNSGSRRMYRGTVRNIEATDDPALPEAKTRIADVEAEDARRFLARLQQPHRLLLHLAEGVDHRARAHFQALEFEPGNWAITENLVGIHCTPLTGDDFQIMAEHGGSMVWSPLSNLLLYGKTADVAAAKAAGILIGLGSDWSVSGSKGLLGELKAAQLASAAAGTVFTDRELVAMATRDAARILRWHEAVGSLTPGRHADIVVIRGLDDDPYTSLVNARDTDITLVVINGVARYGMTELMEQLTPDTSLLEPLPAHASADRSLHLHHPSADPLVGDLTLAEATAHLTDVLAELPLLASRLEKLRIPPLIDDAPVWRLALDEIAPTGSELRPRLPLLHTRTRIPSGPTIAEGRLLVSSLDSLTLDALTASTDPTFLDGIEAQSNLPETFGSRLRALLA</sequence>
<evidence type="ECO:0000256" key="1">
    <source>
        <dbReference type="ARBA" id="ARBA00022801"/>
    </source>
</evidence>
<dbReference type="Proteomes" id="UP000190306">
    <property type="component" value="Chromosome"/>
</dbReference>
<dbReference type="InterPro" id="IPR006680">
    <property type="entry name" value="Amidohydro-rel"/>
</dbReference>
<evidence type="ECO:0000313" key="6">
    <source>
        <dbReference type="Proteomes" id="UP000502504"/>
    </source>
</evidence>
<dbReference type="InterPro" id="IPR011059">
    <property type="entry name" value="Metal-dep_hydrolase_composite"/>
</dbReference>
<dbReference type="GeneID" id="93959745"/>
<dbReference type="Gene3D" id="2.30.40.10">
    <property type="entry name" value="Urease, subunit C, domain 1"/>
    <property type="match status" value="2"/>
</dbReference>
<dbReference type="InterPro" id="IPR032466">
    <property type="entry name" value="Metal_Hydrolase"/>
</dbReference>
<reference evidence="3 5" key="1">
    <citation type="submission" date="2015-07" db="EMBL/GenBank/DDBJ databases">
        <title>Draft Genome Sequence of Streptomyces antibioticus, IMRU 3720 reveals insights in the evolution of actinomycin biosynthetic gene clusters in Streptomyces.</title>
        <authorList>
            <person name="Crnovcic I."/>
            <person name="Ruckert C."/>
            <person name="Kalinowksi J."/>
            <person name="Keller U."/>
        </authorList>
    </citation>
    <scope>NUCLEOTIDE SEQUENCE [LARGE SCALE GENOMIC DNA]</scope>
    <source>
        <strain evidence="3 5">DSM 41481</strain>
    </source>
</reference>
<dbReference type="InterPro" id="IPR050287">
    <property type="entry name" value="MTA/SAH_deaminase"/>
</dbReference>
<dbReference type="PANTHER" id="PTHR43794:SF11">
    <property type="entry name" value="AMIDOHYDROLASE-RELATED DOMAIN-CONTAINING PROTEIN"/>
    <property type="match status" value="1"/>
</dbReference>
<evidence type="ECO:0000313" key="4">
    <source>
        <dbReference type="EMBL" id="QIT48381.1"/>
    </source>
</evidence>
<protein>
    <submittedName>
        <fullName evidence="3 4">Amidohydrolase</fullName>
    </submittedName>
</protein>
<dbReference type="EMBL" id="LHQL01000014">
    <property type="protein sequence ID" value="OOQ48030.1"/>
    <property type="molecule type" value="Genomic_DNA"/>
</dbReference>
<dbReference type="Pfam" id="PF01979">
    <property type="entry name" value="Amidohydro_1"/>
    <property type="match status" value="1"/>
</dbReference>
<dbReference type="Proteomes" id="UP000502504">
    <property type="component" value="Chromosome"/>
</dbReference>
<dbReference type="GO" id="GO:0016810">
    <property type="term" value="F:hydrolase activity, acting on carbon-nitrogen (but not peptide) bonds"/>
    <property type="evidence" value="ECO:0007669"/>
    <property type="project" value="InterPro"/>
</dbReference>
<dbReference type="EMBL" id="CP050692">
    <property type="protein sequence ID" value="QIT48381.1"/>
    <property type="molecule type" value="Genomic_DNA"/>
</dbReference>
<evidence type="ECO:0000259" key="2">
    <source>
        <dbReference type="Pfam" id="PF01979"/>
    </source>
</evidence>
<keyword evidence="1" id="KW-0378">Hydrolase</keyword>
<evidence type="ECO:0000313" key="5">
    <source>
        <dbReference type="Proteomes" id="UP000190306"/>
    </source>
</evidence>
<dbReference type="Gene3D" id="3.20.20.140">
    <property type="entry name" value="Metal-dependent hydrolases"/>
    <property type="match status" value="1"/>
</dbReference>
<dbReference type="AlphaFoldDB" id="A0AAE7CP26"/>